<dbReference type="InterPro" id="IPR042245">
    <property type="entry name" value="Tgt2/MlaC_sf"/>
</dbReference>
<dbReference type="KEGG" id="apel:CA267_005340"/>
<protein>
    <submittedName>
        <fullName evidence="2">ABC transporter substrate-binding protein</fullName>
    </submittedName>
</protein>
<evidence type="ECO:0000256" key="1">
    <source>
        <dbReference type="SAM" id="SignalP"/>
    </source>
</evidence>
<sequence length="217" mass="25047">MKKILVIAGLWLFSIVGIASAQEINEDNPYSLVHGVAMKTFDRIKANQAEIKKNPEIMRTIMKEELLPHIDYQFAAFMVLGKHFKSVPKDKLSEYVQVFREYLITTYAVAMGYYDNQEVLFEPEVAYDDKKSVTVRAVVKDPSRPEINVAFKVRKDSRTNEWKAYDMVAEGISMLNSKRSEFESILRQQGIDAVISLMREKIENPMEIKKELEKDNA</sequence>
<dbReference type="PIRSF" id="PIRSF004649">
    <property type="entry name" value="MlaC"/>
    <property type="match status" value="1"/>
</dbReference>
<dbReference type="OrthoDB" id="9787053at2"/>
<evidence type="ECO:0000313" key="3">
    <source>
        <dbReference type="Proteomes" id="UP000219285"/>
    </source>
</evidence>
<dbReference type="Pfam" id="PF05494">
    <property type="entry name" value="MlaC"/>
    <property type="match status" value="1"/>
</dbReference>
<dbReference type="AlphaFoldDB" id="A0A6M4MB59"/>
<gene>
    <name evidence="2" type="ORF">CA267_005340</name>
</gene>
<dbReference type="Gene3D" id="3.10.450.710">
    <property type="entry name" value="Tgt2/MlaC"/>
    <property type="match status" value="1"/>
</dbReference>
<feature type="signal peptide" evidence="1">
    <location>
        <begin position="1"/>
        <end position="21"/>
    </location>
</feature>
<evidence type="ECO:0000313" key="2">
    <source>
        <dbReference type="EMBL" id="QJR80239.1"/>
    </source>
</evidence>
<reference evidence="3" key="1">
    <citation type="submission" date="2014-12" db="EMBL/GenBank/DDBJ databases">
        <title>Complete genome sequence of a multi-drug resistant Klebsiella pneumoniae.</title>
        <authorList>
            <person name="Hua X."/>
            <person name="Chen Q."/>
            <person name="Li X."/>
            <person name="Feng Y."/>
            <person name="Ruan Z."/>
            <person name="Yu Y."/>
        </authorList>
    </citation>
    <scope>NUCLEOTIDE SEQUENCE [LARGE SCALE GENOMIC DNA]</scope>
    <source>
        <strain evidence="3">5.12</strain>
    </source>
</reference>
<dbReference type="RefSeq" id="WP_075608451.1">
    <property type="nucleotide sequence ID" value="NZ_CP052766.1"/>
</dbReference>
<reference evidence="2 3" key="2">
    <citation type="submission" date="2020-04" db="EMBL/GenBank/DDBJ databases">
        <title>Complete genome sequence of Alteromonas pelagimontana 5.12T.</title>
        <authorList>
            <person name="Sinha R.K."/>
            <person name="Krishnan K.P."/>
            <person name="Kurian J.P."/>
        </authorList>
    </citation>
    <scope>NUCLEOTIDE SEQUENCE [LARGE SCALE GENOMIC DNA]</scope>
    <source>
        <strain evidence="2 3">5.12</strain>
    </source>
</reference>
<dbReference type="InterPro" id="IPR008869">
    <property type="entry name" value="MlaC/ttg2D"/>
</dbReference>
<keyword evidence="1" id="KW-0732">Signal</keyword>
<dbReference type="EMBL" id="CP052766">
    <property type="protein sequence ID" value="QJR80239.1"/>
    <property type="molecule type" value="Genomic_DNA"/>
</dbReference>
<dbReference type="Proteomes" id="UP000219285">
    <property type="component" value="Chromosome"/>
</dbReference>
<dbReference type="PANTHER" id="PTHR36573">
    <property type="entry name" value="INTERMEMBRANE PHOSPHOLIPID TRANSPORT SYSTEM BINDING PROTEIN MLAC"/>
    <property type="match status" value="1"/>
</dbReference>
<organism evidence="2 3">
    <name type="scientific">Alteromonas pelagimontana</name>
    <dbReference type="NCBI Taxonomy" id="1858656"/>
    <lineage>
        <taxon>Bacteria</taxon>
        <taxon>Pseudomonadati</taxon>
        <taxon>Pseudomonadota</taxon>
        <taxon>Gammaproteobacteria</taxon>
        <taxon>Alteromonadales</taxon>
        <taxon>Alteromonadaceae</taxon>
        <taxon>Alteromonas/Salinimonas group</taxon>
        <taxon>Alteromonas</taxon>
    </lineage>
</organism>
<name>A0A6M4MB59_9ALTE</name>
<accession>A0A6M4MB59</accession>
<keyword evidence="3" id="KW-1185">Reference proteome</keyword>
<dbReference type="PANTHER" id="PTHR36573:SF1">
    <property type="entry name" value="INTERMEMBRANE PHOSPHOLIPID TRANSPORT SYSTEM BINDING PROTEIN MLAC"/>
    <property type="match status" value="1"/>
</dbReference>
<proteinExistence type="predicted"/>
<feature type="chain" id="PRO_5028969459" evidence="1">
    <location>
        <begin position="22"/>
        <end position="217"/>
    </location>
</feature>